<evidence type="ECO:0000313" key="2">
    <source>
        <dbReference type="Proteomes" id="UP000255070"/>
    </source>
</evidence>
<dbReference type="Proteomes" id="UP000255070">
    <property type="component" value="Unassembled WGS sequence"/>
</dbReference>
<evidence type="ECO:0000313" key="1">
    <source>
        <dbReference type="EMBL" id="SUY77087.1"/>
    </source>
</evidence>
<proteinExistence type="predicted"/>
<dbReference type="RefSeq" id="WP_003077357.1">
    <property type="nucleotide sequence ID" value="NZ_BBJZ01000010.1"/>
</dbReference>
<dbReference type="GeneID" id="63999898"/>
<dbReference type="AlphaFoldDB" id="A0A8B4S034"/>
<comment type="caution">
    <text evidence="1">The sequence shown here is derived from an EMBL/GenBank/DDBJ whole genome shotgun (WGS) entry which is preliminary data.</text>
</comment>
<dbReference type="EMBL" id="UFXL01000001">
    <property type="protein sequence ID" value="SUY77087.1"/>
    <property type="molecule type" value="Genomic_DNA"/>
</dbReference>
<gene>
    <name evidence="1" type="ORF">NCTC10698_01977</name>
</gene>
<protein>
    <submittedName>
        <fullName evidence="1">Uncharacterized protein</fullName>
    </submittedName>
</protein>
<reference evidence="1 2" key="1">
    <citation type="submission" date="2018-06" db="EMBL/GenBank/DDBJ databases">
        <authorList>
            <consortium name="Pathogen Informatics"/>
            <person name="Doyle S."/>
        </authorList>
    </citation>
    <scope>NUCLEOTIDE SEQUENCE [LARGE SCALE GENOMIC DNA]</scope>
    <source>
        <strain evidence="1 2">NCTC10698</strain>
    </source>
</reference>
<keyword evidence="2" id="KW-1185">Reference proteome</keyword>
<name>A0A8B4S034_COMTE</name>
<accession>A0A8B4S034</accession>
<organism evidence="1 2">
    <name type="scientific">Comamonas testosteroni</name>
    <name type="common">Pseudomonas testosteroni</name>
    <dbReference type="NCBI Taxonomy" id="285"/>
    <lineage>
        <taxon>Bacteria</taxon>
        <taxon>Pseudomonadati</taxon>
        <taxon>Pseudomonadota</taxon>
        <taxon>Betaproteobacteria</taxon>
        <taxon>Burkholderiales</taxon>
        <taxon>Comamonadaceae</taxon>
        <taxon>Comamonas</taxon>
    </lineage>
</organism>
<sequence>MNDSNTELNELRAFVFGTQSALIATIGALIRTHPNPEALNSMLDSYLQREQTYLENKPLPEHVLESFHQMWTRVDLQIRHTLKERQQQPQAQG</sequence>